<protein>
    <submittedName>
        <fullName evidence="1">Uncharacterized protein</fullName>
    </submittedName>
</protein>
<evidence type="ECO:0000313" key="1">
    <source>
        <dbReference type="EMBL" id="KAI5675462.1"/>
    </source>
</evidence>
<keyword evidence="2" id="KW-1185">Reference proteome</keyword>
<reference evidence="2" key="1">
    <citation type="journal article" date="2023" name="Nat. Plants">
        <title>Single-cell RNA sequencing provides a high-resolution roadmap for understanding the multicellular compartmentation of specialized metabolism.</title>
        <authorList>
            <person name="Sun S."/>
            <person name="Shen X."/>
            <person name="Li Y."/>
            <person name="Li Y."/>
            <person name="Wang S."/>
            <person name="Li R."/>
            <person name="Zhang H."/>
            <person name="Shen G."/>
            <person name="Guo B."/>
            <person name="Wei J."/>
            <person name="Xu J."/>
            <person name="St-Pierre B."/>
            <person name="Chen S."/>
            <person name="Sun C."/>
        </authorList>
    </citation>
    <scope>NUCLEOTIDE SEQUENCE [LARGE SCALE GENOMIC DNA]</scope>
</reference>
<dbReference type="EMBL" id="CM044702">
    <property type="protein sequence ID" value="KAI5675462.1"/>
    <property type="molecule type" value="Genomic_DNA"/>
</dbReference>
<name>A0ACC0BSA9_CATRO</name>
<sequence>MEFGFICTLFMVLFGGYLALKWLFGGHNRSSLPPGDLGLPFIGNMLSFLTVFKSKNPDSFISKFAIMFFLLFSLTPSLLADSQIEYNDVVNKGSVTMAQAKKICDNVQVSLNQNEASDPWGSPFEGPR</sequence>
<organism evidence="1 2">
    <name type="scientific">Catharanthus roseus</name>
    <name type="common">Madagascar periwinkle</name>
    <name type="synonym">Vinca rosea</name>
    <dbReference type="NCBI Taxonomy" id="4058"/>
    <lineage>
        <taxon>Eukaryota</taxon>
        <taxon>Viridiplantae</taxon>
        <taxon>Streptophyta</taxon>
        <taxon>Embryophyta</taxon>
        <taxon>Tracheophyta</taxon>
        <taxon>Spermatophyta</taxon>
        <taxon>Magnoliopsida</taxon>
        <taxon>eudicotyledons</taxon>
        <taxon>Gunneridae</taxon>
        <taxon>Pentapetalae</taxon>
        <taxon>asterids</taxon>
        <taxon>lamiids</taxon>
        <taxon>Gentianales</taxon>
        <taxon>Apocynaceae</taxon>
        <taxon>Rauvolfioideae</taxon>
        <taxon>Vinceae</taxon>
        <taxon>Catharanthinae</taxon>
        <taxon>Catharanthus</taxon>
    </lineage>
</organism>
<proteinExistence type="predicted"/>
<gene>
    <name evidence="1" type="ORF">M9H77_06412</name>
</gene>
<accession>A0ACC0BSA9</accession>
<comment type="caution">
    <text evidence="1">The sequence shown here is derived from an EMBL/GenBank/DDBJ whole genome shotgun (WGS) entry which is preliminary data.</text>
</comment>
<dbReference type="Proteomes" id="UP001060085">
    <property type="component" value="Linkage Group LG02"/>
</dbReference>
<evidence type="ECO:0000313" key="2">
    <source>
        <dbReference type="Proteomes" id="UP001060085"/>
    </source>
</evidence>